<dbReference type="PANTHER" id="PTHR11530">
    <property type="entry name" value="D-AMINO ACID OXIDASE"/>
    <property type="match status" value="1"/>
</dbReference>
<keyword evidence="5" id="KW-0560">Oxidoreductase</keyword>
<comment type="similarity">
    <text evidence="2">Belongs to the DAMOX/DASOX family.</text>
</comment>
<evidence type="ECO:0000259" key="7">
    <source>
        <dbReference type="Pfam" id="PF01266"/>
    </source>
</evidence>
<name>A0A067SKV2_GALM3</name>
<dbReference type="Gene3D" id="3.40.50.720">
    <property type="entry name" value="NAD(P)-binding Rossmann-like Domain"/>
    <property type="match status" value="1"/>
</dbReference>
<evidence type="ECO:0000313" key="8">
    <source>
        <dbReference type="EMBL" id="KDR68349.1"/>
    </source>
</evidence>
<dbReference type="Proteomes" id="UP000027222">
    <property type="component" value="Unassembled WGS sequence"/>
</dbReference>
<dbReference type="HOGENOM" id="CLU_034311_1_1_1"/>
<protein>
    <recommendedName>
        <fullName evidence="7">FAD dependent oxidoreductase domain-containing protein</fullName>
    </recommendedName>
</protein>
<proteinExistence type="inferred from homology"/>
<feature type="binding site" evidence="6">
    <location>
        <begin position="61"/>
        <end position="62"/>
    </location>
    <ligand>
        <name>FAD</name>
        <dbReference type="ChEBI" id="CHEBI:57692"/>
    </ligand>
</feature>
<keyword evidence="9" id="KW-1185">Reference proteome</keyword>
<dbReference type="InterPro" id="IPR023209">
    <property type="entry name" value="DAO"/>
</dbReference>
<sequence>MDKPSGSSSDNESNKGKKNIVVLGAGVAGLTTALKIQEKGIYQVEIIAEVLPSDPKTIKYTSHWAGAHYVSSSATGTQQAEIDHKTFLEMWSLSEPGGSGGAEECFLRLPQTEYYHTDQPKPNPLERMPGFQEVAKKDLFPGARCGFSFETITIDVPVYLNYLASQFLQKGGSIIRGQVQHIDQVLEAGSSPFFPEKENAGSSNKITGRPTSTPDAVIVCAGLGSRFLGGVEDALVYPSRGQTVILRAPWIRFGRSFETGDSWTYIIPRRSGEVVIGGTQGIDDWYPKARPETTRELLKRAIALCPELAPPEMRIKYPNDPPQVEDVLPIVVEEACGLRPMRKGGPRIELEYLKSLTGEDDVPVVYNYGHGTQGYIQSIGSADHVLKLLEEGLQRYF</sequence>
<dbReference type="Pfam" id="PF01266">
    <property type="entry name" value="DAO"/>
    <property type="match status" value="1"/>
</dbReference>
<dbReference type="SUPFAM" id="SSF54373">
    <property type="entry name" value="FAD-linked reductases, C-terminal domain"/>
    <property type="match status" value="1"/>
</dbReference>
<reference evidence="9" key="1">
    <citation type="journal article" date="2014" name="Proc. Natl. Acad. Sci. U.S.A.">
        <title>Extensive sampling of basidiomycete genomes demonstrates inadequacy of the white-rot/brown-rot paradigm for wood decay fungi.</title>
        <authorList>
            <person name="Riley R."/>
            <person name="Salamov A.A."/>
            <person name="Brown D.W."/>
            <person name="Nagy L.G."/>
            <person name="Floudas D."/>
            <person name="Held B.W."/>
            <person name="Levasseur A."/>
            <person name="Lombard V."/>
            <person name="Morin E."/>
            <person name="Otillar R."/>
            <person name="Lindquist E.A."/>
            <person name="Sun H."/>
            <person name="LaButti K.M."/>
            <person name="Schmutz J."/>
            <person name="Jabbour D."/>
            <person name="Luo H."/>
            <person name="Baker S.E."/>
            <person name="Pisabarro A.G."/>
            <person name="Walton J.D."/>
            <person name="Blanchette R.A."/>
            <person name="Henrissat B."/>
            <person name="Martin F."/>
            <person name="Cullen D."/>
            <person name="Hibbett D.S."/>
            <person name="Grigoriev I.V."/>
        </authorList>
    </citation>
    <scope>NUCLEOTIDE SEQUENCE [LARGE SCALE GENOMIC DNA]</scope>
    <source>
        <strain evidence="9">CBS 339.88</strain>
    </source>
</reference>
<keyword evidence="4 6" id="KW-0274">FAD</keyword>
<comment type="cofactor">
    <cofactor evidence="1 6">
        <name>FAD</name>
        <dbReference type="ChEBI" id="CHEBI:57692"/>
    </cofactor>
</comment>
<dbReference type="AlphaFoldDB" id="A0A067SKV2"/>
<dbReference type="EMBL" id="KL142408">
    <property type="protein sequence ID" value="KDR68349.1"/>
    <property type="molecule type" value="Genomic_DNA"/>
</dbReference>
<evidence type="ECO:0000256" key="3">
    <source>
        <dbReference type="ARBA" id="ARBA00022630"/>
    </source>
</evidence>
<dbReference type="STRING" id="685588.A0A067SKV2"/>
<dbReference type="PANTHER" id="PTHR11530:SF11">
    <property type="entry name" value="D-ASPARTATE OXIDASE"/>
    <property type="match status" value="1"/>
</dbReference>
<keyword evidence="3" id="KW-0285">Flavoprotein</keyword>
<evidence type="ECO:0000256" key="5">
    <source>
        <dbReference type="ARBA" id="ARBA00023002"/>
    </source>
</evidence>
<evidence type="ECO:0000256" key="1">
    <source>
        <dbReference type="ARBA" id="ARBA00001974"/>
    </source>
</evidence>
<dbReference type="PIRSF" id="PIRSF000189">
    <property type="entry name" value="D-aa_oxidase"/>
    <property type="match status" value="1"/>
</dbReference>
<dbReference type="GO" id="GO:0071949">
    <property type="term" value="F:FAD binding"/>
    <property type="evidence" value="ECO:0007669"/>
    <property type="project" value="InterPro"/>
</dbReference>
<dbReference type="GO" id="GO:0005737">
    <property type="term" value="C:cytoplasm"/>
    <property type="evidence" value="ECO:0007669"/>
    <property type="project" value="TreeGrafter"/>
</dbReference>
<evidence type="ECO:0000313" key="9">
    <source>
        <dbReference type="Proteomes" id="UP000027222"/>
    </source>
</evidence>
<accession>A0A067SKV2</accession>
<dbReference type="OrthoDB" id="2015447at2759"/>
<dbReference type="Gene3D" id="3.30.9.10">
    <property type="entry name" value="D-Amino Acid Oxidase, subunit A, domain 2"/>
    <property type="match status" value="1"/>
</dbReference>
<evidence type="ECO:0000256" key="2">
    <source>
        <dbReference type="ARBA" id="ARBA00006730"/>
    </source>
</evidence>
<dbReference type="SUPFAM" id="SSF51971">
    <property type="entry name" value="Nucleotide-binding domain"/>
    <property type="match status" value="1"/>
</dbReference>
<feature type="binding site" evidence="6">
    <location>
        <position position="339"/>
    </location>
    <ligand>
        <name>D-dopa</name>
        <dbReference type="ChEBI" id="CHEBI:149689"/>
    </ligand>
</feature>
<feature type="domain" description="FAD dependent oxidoreductase" evidence="7">
    <location>
        <begin position="20"/>
        <end position="385"/>
    </location>
</feature>
<organism evidence="8 9">
    <name type="scientific">Galerina marginata (strain CBS 339.88)</name>
    <dbReference type="NCBI Taxonomy" id="685588"/>
    <lineage>
        <taxon>Eukaryota</taxon>
        <taxon>Fungi</taxon>
        <taxon>Dikarya</taxon>
        <taxon>Basidiomycota</taxon>
        <taxon>Agaricomycotina</taxon>
        <taxon>Agaricomycetes</taxon>
        <taxon>Agaricomycetidae</taxon>
        <taxon>Agaricales</taxon>
        <taxon>Agaricineae</taxon>
        <taxon>Strophariaceae</taxon>
        <taxon>Galerina</taxon>
    </lineage>
</organism>
<evidence type="ECO:0000256" key="4">
    <source>
        <dbReference type="ARBA" id="ARBA00022827"/>
    </source>
</evidence>
<evidence type="ECO:0000256" key="6">
    <source>
        <dbReference type="PIRSR" id="PIRSR000189-1"/>
    </source>
</evidence>
<gene>
    <name evidence="8" type="ORF">GALMADRAFT_272579</name>
</gene>
<dbReference type="GO" id="GO:0003884">
    <property type="term" value="F:D-amino-acid oxidase activity"/>
    <property type="evidence" value="ECO:0007669"/>
    <property type="project" value="InterPro"/>
</dbReference>
<dbReference type="PRINTS" id="PR00420">
    <property type="entry name" value="RNGMNOXGNASE"/>
</dbReference>
<dbReference type="InterPro" id="IPR006076">
    <property type="entry name" value="FAD-dep_OxRdtase"/>
</dbReference>
<dbReference type="GO" id="GO:0019478">
    <property type="term" value="P:D-amino acid catabolic process"/>
    <property type="evidence" value="ECO:0007669"/>
    <property type="project" value="TreeGrafter"/>
</dbReference>